<dbReference type="EMBL" id="AKGD01000001">
    <property type="protein sequence ID" value="EIT71996.1"/>
    <property type="molecule type" value="Genomic_DNA"/>
</dbReference>
<dbReference type="Proteomes" id="UP000003704">
    <property type="component" value="Unassembled WGS sequence"/>
</dbReference>
<dbReference type="Pfam" id="PF00528">
    <property type="entry name" value="BPD_transp_1"/>
    <property type="match status" value="1"/>
</dbReference>
<evidence type="ECO:0000256" key="6">
    <source>
        <dbReference type="ARBA" id="ARBA00023136"/>
    </source>
</evidence>
<keyword evidence="4 8" id="KW-0812">Transmembrane</keyword>
<evidence type="ECO:0000259" key="9">
    <source>
        <dbReference type="PROSITE" id="PS50928"/>
    </source>
</evidence>
<evidence type="ECO:0000256" key="3">
    <source>
        <dbReference type="ARBA" id="ARBA00022475"/>
    </source>
</evidence>
<reference evidence="10 11" key="1">
    <citation type="journal article" date="2012" name="J. Bacteriol.">
        <title>Genome Sequence of n-Alkane-Degrading Hydrocarboniphaga effusa Strain AP103T (ATCC BAA-332T).</title>
        <authorList>
            <person name="Chang H.K."/>
            <person name="Zylstra G.J."/>
            <person name="Chae J.C."/>
        </authorList>
    </citation>
    <scope>NUCLEOTIDE SEQUENCE [LARGE SCALE GENOMIC DNA]</scope>
    <source>
        <strain evidence="10 11">AP103</strain>
    </source>
</reference>
<keyword evidence="5 8" id="KW-1133">Transmembrane helix</keyword>
<dbReference type="Gene3D" id="1.10.3720.10">
    <property type="entry name" value="MetI-like"/>
    <property type="match status" value="1"/>
</dbReference>
<evidence type="ECO:0000256" key="5">
    <source>
        <dbReference type="ARBA" id="ARBA00022989"/>
    </source>
</evidence>
<dbReference type="PANTHER" id="PTHR43163">
    <property type="entry name" value="DIPEPTIDE TRANSPORT SYSTEM PERMEASE PROTEIN DPPB-RELATED"/>
    <property type="match status" value="1"/>
</dbReference>
<proteinExistence type="inferred from homology"/>
<dbReference type="GO" id="GO:0055085">
    <property type="term" value="P:transmembrane transport"/>
    <property type="evidence" value="ECO:0007669"/>
    <property type="project" value="InterPro"/>
</dbReference>
<dbReference type="CDD" id="cd06261">
    <property type="entry name" value="TM_PBP2"/>
    <property type="match status" value="1"/>
</dbReference>
<evidence type="ECO:0000256" key="1">
    <source>
        <dbReference type="ARBA" id="ARBA00004651"/>
    </source>
</evidence>
<dbReference type="PROSITE" id="PS50928">
    <property type="entry name" value="ABC_TM1"/>
    <property type="match status" value="1"/>
</dbReference>
<protein>
    <submittedName>
        <fullName evidence="10">Binding-protein-dependent transport systems inner membrane component</fullName>
    </submittedName>
</protein>
<dbReference type="AlphaFoldDB" id="I8I5Y1"/>
<keyword evidence="3" id="KW-1003">Cell membrane</keyword>
<dbReference type="PATRIC" id="fig|1172194.4.peg.2062"/>
<comment type="subcellular location">
    <subcellularLocation>
        <location evidence="1 8">Cell membrane</location>
        <topology evidence="1 8">Multi-pass membrane protein</topology>
    </subcellularLocation>
</comment>
<dbReference type="PANTHER" id="PTHR43163:SF6">
    <property type="entry name" value="DIPEPTIDE TRANSPORT SYSTEM PERMEASE PROTEIN DPPB-RELATED"/>
    <property type="match status" value="1"/>
</dbReference>
<evidence type="ECO:0000313" key="11">
    <source>
        <dbReference type="Proteomes" id="UP000003704"/>
    </source>
</evidence>
<evidence type="ECO:0000256" key="2">
    <source>
        <dbReference type="ARBA" id="ARBA00022448"/>
    </source>
</evidence>
<dbReference type="InterPro" id="IPR035906">
    <property type="entry name" value="MetI-like_sf"/>
</dbReference>
<dbReference type="GO" id="GO:0005886">
    <property type="term" value="C:plasma membrane"/>
    <property type="evidence" value="ECO:0007669"/>
    <property type="project" value="UniProtKB-SubCell"/>
</dbReference>
<feature type="transmembrane region" description="Helical" evidence="8">
    <location>
        <begin position="130"/>
        <end position="161"/>
    </location>
</feature>
<accession>I8I5Y1</accession>
<sequence length="305" mass="32881">MRTRLILRLLQAIPTLLILVTLTFFMLRAAPGGPFDSEEGITEQTRAQLEAAYHFDEPIAAQYLRYLGSLMRGDLGPSYQYPDRSVNELIAAGLPVSATLGTLAIIAGLSFGLALGIAAARAPGSFVDRLVMGFSLLGLSVPSFVIAPLLVLLFAVSLRWLPAGGWNGRVGDWILPVIALALPHLATAARLARNAMIEVLQAPYIRTARAKGLSERRIVLRHAIKPVLLPVISYLGPAAAATLTGSVVVEQIFGLPGIGRYFVLGAFNRDYGLVMGVVLLYGTLIVLFNLIVDLLYARLDPRLRA</sequence>
<feature type="transmembrane region" description="Helical" evidence="8">
    <location>
        <begin position="173"/>
        <end position="192"/>
    </location>
</feature>
<feature type="transmembrane region" description="Helical" evidence="8">
    <location>
        <begin position="273"/>
        <end position="296"/>
    </location>
</feature>
<feature type="transmembrane region" description="Helical" evidence="8">
    <location>
        <begin position="89"/>
        <end position="118"/>
    </location>
</feature>
<dbReference type="STRING" id="1172194.WQQ_21330"/>
<keyword evidence="2 8" id="KW-0813">Transport</keyword>
<evidence type="ECO:0000313" key="10">
    <source>
        <dbReference type="EMBL" id="EIT71996.1"/>
    </source>
</evidence>
<organism evidence="10 11">
    <name type="scientific">Hydrocarboniphaga effusa AP103</name>
    <dbReference type="NCBI Taxonomy" id="1172194"/>
    <lineage>
        <taxon>Bacteria</taxon>
        <taxon>Pseudomonadati</taxon>
        <taxon>Pseudomonadota</taxon>
        <taxon>Gammaproteobacteria</taxon>
        <taxon>Nevskiales</taxon>
        <taxon>Nevskiaceae</taxon>
        <taxon>Hydrocarboniphaga</taxon>
    </lineage>
</organism>
<feature type="transmembrane region" description="Helical" evidence="8">
    <location>
        <begin position="12"/>
        <end position="30"/>
    </location>
</feature>
<dbReference type="SUPFAM" id="SSF161098">
    <property type="entry name" value="MetI-like"/>
    <property type="match status" value="1"/>
</dbReference>
<evidence type="ECO:0000256" key="7">
    <source>
        <dbReference type="ARBA" id="ARBA00024202"/>
    </source>
</evidence>
<dbReference type="OrthoDB" id="9805855at2"/>
<dbReference type="InterPro" id="IPR000515">
    <property type="entry name" value="MetI-like"/>
</dbReference>
<feature type="transmembrane region" description="Helical" evidence="8">
    <location>
        <begin position="227"/>
        <end position="253"/>
    </location>
</feature>
<evidence type="ECO:0000256" key="8">
    <source>
        <dbReference type="RuleBase" id="RU363032"/>
    </source>
</evidence>
<feature type="domain" description="ABC transmembrane type-1" evidence="9">
    <location>
        <begin position="94"/>
        <end position="296"/>
    </location>
</feature>
<dbReference type="RefSeq" id="WP_007185080.1">
    <property type="nucleotide sequence ID" value="NZ_AKGD01000001.1"/>
</dbReference>
<name>I8I5Y1_9GAMM</name>
<comment type="similarity">
    <text evidence="7">Belongs to the binding-protein-dependent transport system permease family. OppBC subfamily.</text>
</comment>
<keyword evidence="11" id="KW-1185">Reference proteome</keyword>
<keyword evidence="6 8" id="KW-0472">Membrane</keyword>
<comment type="caution">
    <text evidence="10">The sequence shown here is derived from an EMBL/GenBank/DDBJ whole genome shotgun (WGS) entry which is preliminary data.</text>
</comment>
<evidence type="ECO:0000256" key="4">
    <source>
        <dbReference type="ARBA" id="ARBA00022692"/>
    </source>
</evidence>
<gene>
    <name evidence="10" type="ORF">WQQ_21330</name>
</gene>